<dbReference type="Pfam" id="PF12783">
    <property type="entry name" value="Sec7-like_HUS"/>
    <property type="match status" value="1"/>
</dbReference>
<sequence length="97" mass="10363">VSWQSSMGKDLKAASSSSSFSAGRADLGNPVPAGTNSILSSLLRSFVSQSSVIFQGEIGVFFPLIVLRSLDSSDGPLNQRASVLRMLERYARIPKCL</sequence>
<gene>
    <name evidence="3" type="ORF">IFM89_036236</name>
</gene>
<keyword evidence="4" id="KW-1185">Reference proteome</keyword>
<comment type="caution">
    <text evidence="3">The sequence shown here is derived from an EMBL/GenBank/DDBJ whole genome shotgun (WGS) entry which is preliminary data.</text>
</comment>
<feature type="compositionally biased region" description="Low complexity" evidence="1">
    <location>
        <begin position="13"/>
        <end position="22"/>
    </location>
</feature>
<proteinExistence type="predicted"/>
<reference evidence="3 4" key="1">
    <citation type="submission" date="2020-10" db="EMBL/GenBank/DDBJ databases">
        <title>The Coptis chinensis genome and diversification of protoberbering-type alkaloids.</title>
        <authorList>
            <person name="Wang B."/>
            <person name="Shu S."/>
            <person name="Song C."/>
            <person name="Liu Y."/>
        </authorList>
    </citation>
    <scope>NUCLEOTIDE SEQUENCE [LARGE SCALE GENOMIC DNA]</scope>
    <source>
        <strain evidence="3">HL-2020</strain>
        <tissue evidence="3">Leaf</tissue>
    </source>
</reference>
<feature type="region of interest" description="Disordered" evidence="1">
    <location>
        <begin position="1"/>
        <end position="30"/>
    </location>
</feature>
<evidence type="ECO:0000313" key="3">
    <source>
        <dbReference type="EMBL" id="KAF9603443.1"/>
    </source>
</evidence>
<protein>
    <recommendedName>
        <fullName evidence="2">Mon2/Sec7/BIG1-like HUS domain-containing protein</fullName>
    </recommendedName>
</protein>
<dbReference type="Proteomes" id="UP000631114">
    <property type="component" value="Unassembled WGS sequence"/>
</dbReference>
<evidence type="ECO:0000313" key="4">
    <source>
        <dbReference type="Proteomes" id="UP000631114"/>
    </source>
</evidence>
<dbReference type="InterPro" id="IPR032691">
    <property type="entry name" value="Mon2/Sec7/BIG1-like_HUS"/>
</dbReference>
<feature type="non-terminal residue" evidence="3">
    <location>
        <position position="1"/>
    </location>
</feature>
<dbReference type="AlphaFoldDB" id="A0A835LPP0"/>
<name>A0A835LPP0_9MAGN</name>
<organism evidence="3 4">
    <name type="scientific">Coptis chinensis</name>
    <dbReference type="NCBI Taxonomy" id="261450"/>
    <lineage>
        <taxon>Eukaryota</taxon>
        <taxon>Viridiplantae</taxon>
        <taxon>Streptophyta</taxon>
        <taxon>Embryophyta</taxon>
        <taxon>Tracheophyta</taxon>
        <taxon>Spermatophyta</taxon>
        <taxon>Magnoliopsida</taxon>
        <taxon>Ranunculales</taxon>
        <taxon>Ranunculaceae</taxon>
        <taxon>Coptidoideae</taxon>
        <taxon>Coptis</taxon>
    </lineage>
</organism>
<accession>A0A835LPP0</accession>
<evidence type="ECO:0000259" key="2">
    <source>
        <dbReference type="Pfam" id="PF12783"/>
    </source>
</evidence>
<dbReference type="EMBL" id="JADFTS010000006">
    <property type="protein sequence ID" value="KAF9603443.1"/>
    <property type="molecule type" value="Genomic_DNA"/>
</dbReference>
<dbReference type="OrthoDB" id="1744136at2759"/>
<evidence type="ECO:0000256" key="1">
    <source>
        <dbReference type="SAM" id="MobiDB-lite"/>
    </source>
</evidence>
<feature type="domain" description="Mon2/Sec7/BIG1-like HUS" evidence="2">
    <location>
        <begin position="40"/>
        <end position="97"/>
    </location>
</feature>